<accession>A0AAE5RT91</accession>
<sequence>MREPPSIIKAINALKAASFDEPITRIPFISADMAERLVAKGYAARTPWSKDASVGCYRLTKAGFAALEEKLRPAPRLTTLTPRLATLPPRLRTLDDD</sequence>
<evidence type="ECO:0000313" key="1">
    <source>
        <dbReference type="EMBL" id="POO48877.1"/>
    </source>
</evidence>
<protein>
    <submittedName>
        <fullName evidence="1">Uncharacterized protein</fullName>
    </submittedName>
</protein>
<dbReference type="EMBL" id="NXEJ01000012">
    <property type="protein sequence ID" value="POO48877.1"/>
    <property type="molecule type" value="Genomic_DNA"/>
</dbReference>
<name>A0AAE5RT91_9HYPH</name>
<dbReference type="AlphaFoldDB" id="A0AAE5RT91"/>
<comment type="caution">
    <text evidence="1">The sequence shown here is derived from an EMBL/GenBank/DDBJ whole genome shotgun (WGS) entry which is preliminary data.</text>
</comment>
<proteinExistence type="predicted"/>
<organism evidence="1 2">
    <name type="scientific">Agrobacterium rosae</name>
    <dbReference type="NCBI Taxonomy" id="1972867"/>
    <lineage>
        <taxon>Bacteria</taxon>
        <taxon>Pseudomonadati</taxon>
        <taxon>Pseudomonadota</taxon>
        <taxon>Alphaproteobacteria</taxon>
        <taxon>Hyphomicrobiales</taxon>
        <taxon>Rhizobiaceae</taxon>
        <taxon>Rhizobium/Agrobacterium group</taxon>
        <taxon>Agrobacterium</taxon>
    </lineage>
</organism>
<reference evidence="1 2" key="1">
    <citation type="journal article" date="2018" name="Syst. Appl. Microbiol.">
        <title>Agrobacterium rosae sp. nov., isolated from galls on different agricultural crops.</title>
        <authorList>
            <person name="Kuzmanovic N."/>
            <person name="Pulawska J."/>
            <person name="Smalla K."/>
            <person name="Nesme X."/>
        </authorList>
    </citation>
    <scope>NUCLEOTIDE SEQUENCE [LARGE SCALE GENOMIC DNA]</scope>
    <source>
        <strain evidence="1 2">NCPPB 1650</strain>
    </source>
</reference>
<gene>
    <name evidence="1" type="ORF">CPJ18_23155</name>
</gene>
<dbReference type="Proteomes" id="UP000237447">
    <property type="component" value="Unassembled WGS sequence"/>
</dbReference>
<evidence type="ECO:0000313" key="2">
    <source>
        <dbReference type="Proteomes" id="UP000237447"/>
    </source>
</evidence>